<dbReference type="Pfam" id="PF01979">
    <property type="entry name" value="Amidohydro_1"/>
    <property type="match status" value="1"/>
</dbReference>
<evidence type="ECO:0000256" key="1">
    <source>
        <dbReference type="ARBA" id="ARBA00022801"/>
    </source>
</evidence>
<evidence type="ECO:0000259" key="2">
    <source>
        <dbReference type="Pfam" id="PF01979"/>
    </source>
</evidence>
<proteinExistence type="predicted"/>
<dbReference type="AlphaFoldDB" id="A0A1G1YXX9"/>
<dbReference type="GO" id="GO:0000034">
    <property type="term" value="F:adenine deaminase activity"/>
    <property type="evidence" value="ECO:0007669"/>
    <property type="project" value="TreeGrafter"/>
</dbReference>
<name>A0A1G1YXX9_9BACT</name>
<accession>A0A1G1YXX9</accession>
<dbReference type="PANTHER" id="PTHR11113">
    <property type="entry name" value="N-ACETYLGLUCOSAMINE-6-PHOSPHATE DEACETYLASE"/>
    <property type="match status" value="1"/>
</dbReference>
<dbReference type="InterPro" id="IPR032466">
    <property type="entry name" value="Metal_Hydrolase"/>
</dbReference>
<reference evidence="3 4" key="1">
    <citation type="journal article" date="2016" name="Nat. Commun.">
        <title>Thousands of microbial genomes shed light on interconnected biogeochemical processes in an aquifer system.</title>
        <authorList>
            <person name="Anantharaman K."/>
            <person name="Brown C.T."/>
            <person name="Hug L.A."/>
            <person name="Sharon I."/>
            <person name="Castelle C.J."/>
            <person name="Probst A.J."/>
            <person name="Thomas B.C."/>
            <person name="Singh A."/>
            <person name="Wilkins M.J."/>
            <person name="Karaoz U."/>
            <person name="Brodie E.L."/>
            <person name="Williams K.H."/>
            <person name="Hubbard S.S."/>
            <person name="Banfield J.F."/>
        </authorList>
    </citation>
    <scope>NUCLEOTIDE SEQUENCE [LARGE SCALE GENOMIC DNA]</scope>
</reference>
<protein>
    <recommendedName>
        <fullName evidence="2">Amidohydrolase-related domain-containing protein</fullName>
    </recommendedName>
</protein>
<dbReference type="PANTHER" id="PTHR11113:SF2">
    <property type="entry name" value="ADENINE DEAMINASE"/>
    <property type="match status" value="1"/>
</dbReference>
<dbReference type="Proteomes" id="UP000177062">
    <property type="component" value="Unassembled WGS sequence"/>
</dbReference>
<organism evidence="3 4">
    <name type="scientific">Candidatus Colwellbacteria bacterium RBG_13_48_8</name>
    <dbReference type="NCBI Taxonomy" id="1797685"/>
    <lineage>
        <taxon>Bacteria</taxon>
        <taxon>Candidatus Colwelliibacteriota</taxon>
    </lineage>
</organism>
<dbReference type="InterPro" id="IPR006680">
    <property type="entry name" value="Amidohydro-rel"/>
</dbReference>
<evidence type="ECO:0000313" key="4">
    <source>
        <dbReference type="Proteomes" id="UP000177062"/>
    </source>
</evidence>
<dbReference type="SUPFAM" id="SSF51338">
    <property type="entry name" value="Composite domain of metallo-dependent hydrolases"/>
    <property type="match status" value="1"/>
</dbReference>
<feature type="domain" description="Amidohydrolase-related" evidence="2">
    <location>
        <begin position="324"/>
        <end position="479"/>
    </location>
</feature>
<dbReference type="Gene3D" id="2.30.40.10">
    <property type="entry name" value="Urease, subunit C, domain 1"/>
    <property type="match status" value="1"/>
</dbReference>
<dbReference type="InterPro" id="IPR011059">
    <property type="entry name" value="Metal-dep_hydrolase_composite"/>
</dbReference>
<keyword evidence="1" id="KW-0378">Hydrolase</keyword>
<gene>
    <name evidence="3" type="ORF">A2Y84_00490</name>
</gene>
<comment type="caution">
    <text evidence="3">The sequence shown here is derived from an EMBL/GenBank/DDBJ whole genome shotgun (WGS) entry which is preliminary data.</text>
</comment>
<dbReference type="Gene3D" id="3.20.20.140">
    <property type="entry name" value="Metal-dependent hydrolases"/>
    <property type="match status" value="1"/>
</dbReference>
<sequence length="495" mass="54432">MSLLIKGVQVVDGTGREPYKADVLVQKGLISSIGSLRGRGADKIVEGLGNYLAPGFIDVHARSDHSLSLFSNPTQDGFIGQGVTSIVVGQYGISLAPLIYGSLSLFGRWTDAGEININWHTTKELFSQIEKRNIGINWGTLAGYSTVRREIAGERKILDKKELAVIGRVLAEALKQGALGVSIDLDFLHGGYIASKEVGEIAKLTKSLNRVGVVGLRDNHKGLLRSIEEIVRVARATRAKIIIDHLKPTTGYTQEFKRALNLLKGELPKPSIRFLVNPCEISEVHISTFLPKSFQRTGLAKMRDLVADKKNKRPIEKEWRDLDLRSIRVASAPHHHYLVGKSLKNIAENWDISYIEALYKIMEMSEMRATVLYNDVNLAALRVSLAEEIAFITADDSGVSPGGGFTVNEAAHNAFPKFIKTALGEGLLSIEDVIKKITFAPAHYFGLEKVGLIEEGCAADLVLLGKDKYEVKQVILGGRTWGEEPLKGQALIKYR</sequence>
<dbReference type="EMBL" id="MHIT01000030">
    <property type="protein sequence ID" value="OGY56267.1"/>
    <property type="molecule type" value="Genomic_DNA"/>
</dbReference>
<evidence type="ECO:0000313" key="3">
    <source>
        <dbReference type="EMBL" id="OGY56267.1"/>
    </source>
</evidence>
<dbReference type="SUPFAM" id="SSF51556">
    <property type="entry name" value="Metallo-dependent hydrolases"/>
    <property type="match status" value="1"/>
</dbReference>